<protein>
    <submittedName>
        <fullName evidence="1">Uncharacterized protein</fullName>
    </submittedName>
</protein>
<reference evidence="1" key="1">
    <citation type="journal article" date="2018" name="Sci. Rep.">
        <title>Characterisation of pathogen-specific regions and novel effector candidates in Fusarium oxysporum f. sp. cepae.</title>
        <authorList>
            <person name="Armitage A.D."/>
            <person name="Taylor A."/>
            <person name="Sobczyk M.K."/>
            <person name="Baxter L."/>
            <person name="Greenfield B.P."/>
            <person name="Bates H.J."/>
            <person name="Wilson F."/>
            <person name="Jackson A.C."/>
            <person name="Ott S."/>
            <person name="Harrison R.J."/>
            <person name="Clarkson J.P."/>
        </authorList>
    </citation>
    <scope>NUCLEOTIDE SEQUENCE [LARGE SCALE GENOMIC DNA]</scope>
    <source>
        <strain evidence="1">FoC_Fus2</strain>
    </source>
</reference>
<organism evidence="1">
    <name type="scientific">Fusarium oxysporum f. sp. cepae</name>
    <dbReference type="NCBI Taxonomy" id="396571"/>
    <lineage>
        <taxon>Eukaryota</taxon>
        <taxon>Fungi</taxon>
        <taxon>Dikarya</taxon>
        <taxon>Ascomycota</taxon>
        <taxon>Pezizomycotina</taxon>
        <taxon>Sordariomycetes</taxon>
        <taxon>Hypocreomycetidae</taxon>
        <taxon>Hypocreales</taxon>
        <taxon>Nectriaceae</taxon>
        <taxon>Fusarium</taxon>
        <taxon>Fusarium oxysporum species complex</taxon>
    </lineage>
</organism>
<dbReference type="AlphaFoldDB" id="A0A3L6NAY8"/>
<name>A0A3L6NAY8_FUSOX</name>
<accession>A0A3L6NAY8</accession>
<comment type="caution">
    <text evidence="1">The sequence shown here is derived from an EMBL/GenBank/DDBJ whole genome shotgun (WGS) entry which is preliminary data.</text>
</comment>
<gene>
    <name evidence="1" type="ORF">BFJ65_g13070</name>
</gene>
<sequence length="99" mass="11515">MLIDIAHEYVFQCQISRRIARNDPKELANSSVIPTRYATIKDLSFTKLPIDAMHKLAIFAENEMENRLKRAQAPSWLLIPIKDRRSSNCFAVAEMWQTH</sequence>
<proteinExistence type="predicted"/>
<dbReference type="Proteomes" id="UP000270866">
    <property type="component" value="Chromosome 10"/>
</dbReference>
<dbReference type="EMBL" id="MRCU01000008">
    <property type="protein sequence ID" value="RKK13852.1"/>
    <property type="molecule type" value="Genomic_DNA"/>
</dbReference>
<evidence type="ECO:0000313" key="1">
    <source>
        <dbReference type="EMBL" id="RKK13852.1"/>
    </source>
</evidence>